<dbReference type="InterPro" id="IPR011765">
    <property type="entry name" value="Pept_M16_N"/>
</dbReference>
<dbReference type="InterPro" id="IPR011249">
    <property type="entry name" value="Metalloenz_LuxS/M16"/>
</dbReference>
<dbReference type="InterPro" id="IPR007863">
    <property type="entry name" value="Peptidase_M16_C"/>
</dbReference>
<dbReference type="SUPFAM" id="SSF63411">
    <property type="entry name" value="LuxS/MPP-like metallohydrolase"/>
    <property type="match status" value="2"/>
</dbReference>
<evidence type="ECO:0000256" key="2">
    <source>
        <dbReference type="ARBA" id="ARBA00022670"/>
    </source>
</evidence>
<keyword evidence="4" id="KW-0862">Zinc</keyword>
<sequence>MPRADYPVDRFVLDNGLRVLFAPDRGAGVVGVSVHYDVGFRSEPEGRTGFAHLFEHLMFQGSESLPKLEHFRLVQSSGGVFNGSTHTDYTDYFEVVPAGALERALFLEADRMRAPLITAENLANQVDVVSEEIRLNVLNRPYGGFPWVQLPAVLFSSFANAHNGYGDFVDLNAATVADCAEFFDTYYTPANAVLTVCGDFDPEQAQEWVRRHFDDIPFRPAPVRPSFDEPAPAQVLRGDHLDPLAPAPALAVGWRMPDPVADLPGYLAFIALSGILSDGESSRLQSTVVADQNLATDLWASPGLLGGPLDSRDPDVFVLGAIHPLDVSADAVIEASAEQIAAVAADGPEPAELQQALARFASSLYRENDSITSRIRSLGSLELLHGRAELLGELPDLLSALTADDIAAAAAALDPDRCAVLRILPDPAGAGEQA</sequence>
<dbReference type="InParanoid" id="C8XF91"/>
<accession>C8XF91</accession>
<dbReference type="InterPro" id="IPR050626">
    <property type="entry name" value="Peptidase_M16"/>
</dbReference>
<dbReference type="OrthoDB" id="9811314at2"/>
<dbReference type="GO" id="GO:0008237">
    <property type="term" value="F:metallopeptidase activity"/>
    <property type="evidence" value="ECO:0007669"/>
    <property type="project" value="UniProtKB-KW"/>
</dbReference>
<dbReference type="eggNOG" id="COG0612">
    <property type="taxonomic scope" value="Bacteria"/>
</dbReference>
<dbReference type="GO" id="GO:0046872">
    <property type="term" value="F:metal ion binding"/>
    <property type="evidence" value="ECO:0007669"/>
    <property type="project" value="InterPro"/>
</dbReference>
<feature type="domain" description="Peptidase M16 N-terminal" evidence="6">
    <location>
        <begin position="24"/>
        <end position="134"/>
    </location>
</feature>
<dbReference type="Pfam" id="PF05193">
    <property type="entry name" value="Peptidase_M16_C"/>
    <property type="match status" value="1"/>
</dbReference>
<keyword evidence="3" id="KW-0378">Hydrolase</keyword>
<evidence type="ECO:0000259" key="6">
    <source>
        <dbReference type="Pfam" id="PF00675"/>
    </source>
</evidence>
<dbReference type="Gene3D" id="3.30.830.10">
    <property type="entry name" value="Metalloenzyme, LuxS/M16 peptidase-like"/>
    <property type="match status" value="2"/>
</dbReference>
<reference evidence="9" key="1">
    <citation type="submission" date="2009-09" db="EMBL/GenBank/DDBJ databases">
        <title>The complete genome of Nakamurella multipartita DSM 44233.</title>
        <authorList>
            <consortium name="US DOE Joint Genome Institute (JGI-PGF)"/>
            <person name="Lucas S."/>
            <person name="Copeland A."/>
            <person name="Lapidus A."/>
            <person name="Glavina del Rio T."/>
            <person name="Dalin E."/>
            <person name="Tice H."/>
            <person name="Bruce D."/>
            <person name="Goodwin L."/>
            <person name="Pitluck S."/>
            <person name="Kyrpides N."/>
            <person name="Mavromatis K."/>
            <person name="Ivanova N."/>
            <person name="Ovchinnikova G."/>
            <person name="Sims D."/>
            <person name="Meincke L."/>
            <person name="Brettin T."/>
            <person name="Detter J.C."/>
            <person name="Han C."/>
            <person name="Larimer F."/>
            <person name="Land M."/>
            <person name="Hauser L."/>
            <person name="Markowitz V."/>
            <person name="Cheng J.-F."/>
            <person name="Hugenholtz P."/>
            <person name="Woyke T."/>
            <person name="Wu D."/>
            <person name="Klenk H.-P."/>
            <person name="Eisen J.A."/>
        </authorList>
    </citation>
    <scope>NUCLEOTIDE SEQUENCE [LARGE SCALE GENOMIC DNA]</scope>
    <source>
        <strain evidence="9">ATCC 700099 / DSM 44233 / CIP 104796 / JCM 9543 / NBRC 105858 / Y-104</strain>
    </source>
</reference>
<comment type="similarity">
    <text evidence="1">Belongs to the peptidase M16 family.</text>
</comment>
<dbReference type="HOGENOM" id="CLU_009902_1_1_11"/>
<evidence type="ECO:0000256" key="1">
    <source>
        <dbReference type="ARBA" id="ARBA00007261"/>
    </source>
</evidence>
<dbReference type="PANTHER" id="PTHR43690">
    <property type="entry name" value="NARDILYSIN"/>
    <property type="match status" value="1"/>
</dbReference>
<dbReference type="STRING" id="479431.Namu_1582"/>
<reference evidence="8 9" key="2">
    <citation type="journal article" date="2010" name="Stand. Genomic Sci.">
        <title>Complete genome sequence of Nakamurella multipartita type strain (Y-104).</title>
        <authorList>
            <person name="Tice H."/>
            <person name="Mayilraj S."/>
            <person name="Sims D."/>
            <person name="Lapidus A."/>
            <person name="Nolan M."/>
            <person name="Lucas S."/>
            <person name="Glavina Del Rio T."/>
            <person name="Copeland A."/>
            <person name="Cheng J.F."/>
            <person name="Meincke L."/>
            <person name="Bruce D."/>
            <person name="Goodwin L."/>
            <person name="Pitluck S."/>
            <person name="Ivanova N."/>
            <person name="Mavromatis K."/>
            <person name="Ovchinnikova G."/>
            <person name="Pati A."/>
            <person name="Chen A."/>
            <person name="Palaniappan K."/>
            <person name="Land M."/>
            <person name="Hauser L."/>
            <person name="Chang Y.J."/>
            <person name="Jeffries C.D."/>
            <person name="Detter J.C."/>
            <person name="Brettin T."/>
            <person name="Rohde M."/>
            <person name="Goker M."/>
            <person name="Bristow J."/>
            <person name="Eisen J.A."/>
            <person name="Markowitz V."/>
            <person name="Hugenholtz P."/>
            <person name="Kyrpides N.C."/>
            <person name="Klenk H.P."/>
            <person name="Chen F."/>
        </authorList>
    </citation>
    <scope>NUCLEOTIDE SEQUENCE [LARGE SCALE GENOMIC DNA]</scope>
    <source>
        <strain evidence="9">ATCC 700099 / DSM 44233 / CIP 104796 / JCM 9543 / NBRC 105858 / Y-104</strain>
    </source>
</reference>
<evidence type="ECO:0000256" key="3">
    <source>
        <dbReference type="ARBA" id="ARBA00022801"/>
    </source>
</evidence>
<dbReference type="GO" id="GO:0006508">
    <property type="term" value="P:proteolysis"/>
    <property type="evidence" value="ECO:0007669"/>
    <property type="project" value="UniProtKB-KW"/>
</dbReference>
<dbReference type="RefSeq" id="WP_015746883.1">
    <property type="nucleotide sequence ID" value="NC_013235.1"/>
</dbReference>
<dbReference type="Proteomes" id="UP000002218">
    <property type="component" value="Chromosome"/>
</dbReference>
<evidence type="ECO:0000256" key="5">
    <source>
        <dbReference type="ARBA" id="ARBA00023049"/>
    </source>
</evidence>
<keyword evidence="9" id="KW-1185">Reference proteome</keyword>
<keyword evidence="2" id="KW-0645">Protease</keyword>
<keyword evidence="5" id="KW-0482">Metalloprotease</keyword>
<dbReference type="PANTHER" id="PTHR43690:SF17">
    <property type="entry name" value="PROTEIN YHJJ"/>
    <property type="match status" value="1"/>
</dbReference>
<organism evidence="8 9">
    <name type="scientific">Nakamurella multipartita (strain ATCC 700099 / DSM 44233 / CIP 104796 / JCM 9543 / NBRC 105858 / Y-104)</name>
    <name type="common">Microsphaera multipartita</name>
    <dbReference type="NCBI Taxonomy" id="479431"/>
    <lineage>
        <taxon>Bacteria</taxon>
        <taxon>Bacillati</taxon>
        <taxon>Actinomycetota</taxon>
        <taxon>Actinomycetes</taxon>
        <taxon>Nakamurellales</taxon>
        <taxon>Nakamurellaceae</taxon>
        <taxon>Nakamurella</taxon>
    </lineage>
</organism>
<name>C8XF91_NAKMY</name>
<proteinExistence type="inferred from homology"/>
<evidence type="ECO:0000313" key="8">
    <source>
        <dbReference type="EMBL" id="ACV77977.1"/>
    </source>
</evidence>
<dbReference type="EMBL" id="CP001737">
    <property type="protein sequence ID" value="ACV77977.1"/>
    <property type="molecule type" value="Genomic_DNA"/>
</dbReference>
<dbReference type="KEGG" id="nml:Namu_1582"/>
<gene>
    <name evidence="8" type="ordered locus">Namu_1582</name>
</gene>
<dbReference type="Pfam" id="PF00675">
    <property type="entry name" value="Peptidase_M16"/>
    <property type="match status" value="1"/>
</dbReference>
<dbReference type="AlphaFoldDB" id="C8XF91"/>
<evidence type="ECO:0000259" key="7">
    <source>
        <dbReference type="Pfam" id="PF05193"/>
    </source>
</evidence>
<evidence type="ECO:0000256" key="4">
    <source>
        <dbReference type="ARBA" id="ARBA00022833"/>
    </source>
</evidence>
<evidence type="ECO:0000313" key="9">
    <source>
        <dbReference type="Proteomes" id="UP000002218"/>
    </source>
</evidence>
<protein>
    <submittedName>
        <fullName evidence="8">Peptidase M16 domain protein</fullName>
    </submittedName>
</protein>
<feature type="domain" description="Peptidase M16 C-terminal" evidence="7">
    <location>
        <begin position="175"/>
        <end position="358"/>
    </location>
</feature>